<keyword evidence="2" id="KW-1185">Reference proteome</keyword>
<dbReference type="InterPro" id="IPR044668">
    <property type="entry name" value="PuuD-like"/>
</dbReference>
<dbReference type="RefSeq" id="WP_210096458.1">
    <property type="nucleotide sequence ID" value="NZ_BAAAIO010000001.1"/>
</dbReference>
<dbReference type="PANTHER" id="PTHR43235">
    <property type="entry name" value="GLUTAMINE AMIDOTRANSFERASE PB2B2.05-RELATED"/>
    <property type="match status" value="1"/>
</dbReference>
<sequence length="263" mass="28628">MSVHVALFHVRTRRQAAAVGYQTLLDGLNASAVAAIERVGWTTSLHAAGEAPEPQLKRASREADVIVLLGGDDIEPLLYGQSDRRPQRTAYQRRADRTQIAVVMEAVRSRRPLLGVCRGMQLLNVALGGTLHQHVGGHRGAGVDPFVATDLKDLDAVSPRLRHPLLCTHHQAVDELGHGLRAIARSRNGVVEAVEHESLPFLGVQWHPEHPSVASDQFTELLRIVHRRGAALDPATTMAAAGPMEVTRPVPSSIDRRATVVRH</sequence>
<evidence type="ECO:0000313" key="1">
    <source>
        <dbReference type="EMBL" id="MBP2377068.1"/>
    </source>
</evidence>
<evidence type="ECO:0000313" key="2">
    <source>
        <dbReference type="Proteomes" id="UP000703720"/>
    </source>
</evidence>
<dbReference type="EMBL" id="JAGIOA010000001">
    <property type="protein sequence ID" value="MBP2377068.1"/>
    <property type="molecule type" value="Genomic_DNA"/>
</dbReference>
<dbReference type="SUPFAM" id="SSF52317">
    <property type="entry name" value="Class I glutamine amidotransferase-like"/>
    <property type="match status" value="1"/>
</dbReference>
<dbReference type="Pfam" id="PF07722">
    <property type="entry name" value="Peptidase_C26"/>
    <property type="match status" value="1"/>
</dbReference>
<dbReference type="InterPro" id="IPR029062">
    <property type="entry name" value="Class_I_gatase-like"/>
</dbReference>
<protein>
    <submittedName>
        <fullName evidence="1">Glutamine amidotransferase</fullName>
    </submittedName>
</protein>
<proteinExistence type="predicted"/>
<comment type="caution">
    <text evidence="1">The sequence shown here is derived from an EMBL/GenBank/DDBJ whole genome shotgun (WGS) entry which is preliminary data.</text>
</comment>
<name>A0ABS4WLJ1_9MICO</name>
<dbReference type="PANTHER" id="PTHR43235:SF1">
    <property type="entry name" value="GLUTAMINE AMIDOTRANSFERASE PB2B2.05-RELATED"/>
    <property type="match status" value="1"/>
</dbReference>
<organism evidence="1 2">
    <name type="scientific">Microbacterium phyllosphaerae</name>
    <dbReference type="NCBI Taxonomy" id="124798"/>
    <lineage>
        <taxon>Bacteria</taxon>
        <taxon>Bacillati</taxon>
        <taxon>Actinomycetota</taxon>
        <taxon>Actinomycetes</taxon>
        <taxon>Micrococcales</taxon>
        <taxon>Microbacteriaceae</taxon>
        <taxon>Microbacterium</taxon>
    </lineage>
</organism>
<dbReference type="Gene3D" id="3.40.50.880">
    <property type="match status" value="1"/>
</dbReference>
<keyword evidence="1" id="KW-0315">Glutamine amidotransferase</keyword>
<dbReference type="InterPro" id="IPR011697">
    <property type="entry name" value="Peptidase_C26"/>
</dbReference>
<gene>
    <name evidence="1" type="ORF">JOF42_000563</name>
</gene>
<dbReference type="Proteomes" id="UP000703720">
    <property type="component" value="Unassembled WGS sequence"/>
</dbReference>
<accession>A0ABS4WLJ1</accession>
<reference evidence="1 2" key="1">
    <citation type="submission" date="2021-03" db="EMBL/GenBank/DDBJ databases">
        <title>Sequencing the genomes of 1000 actinobacteria strains.</title>
        <authorList>
            <person name="Klenk H.-P."/>
        </authorList>
    </citation>
    <scope>NUCLEOTIDE SEQUENCE [LARGE SCALE GENOMIC DNA]</scope>
    <source>
        <strain evidence="1 2">DSM 13468</strain>
    </source>
</reference>
<dbReference type="PROSITE" id="PS51273">
    <property type="entry name" value="GATASE_TYPE_1"/>
    <property type="match status" value="1"/>
</dbReference>